<dbReference type="AlphaFoldDB" id="A0AAD3D8C2"/>
<dbReference type="InterPro" id="IPR008752">
    <property type="entry name" value="Peptidase_M11"/>
</dbReference>
<sequence length="558" mass="61591">MRFNTPLLFTVNSILFVGAAAFESDNEIHSTHYNLRHNNSRRLQTNECVLLLKAIKYEDQTESEEVDCYDEETDSFSRITSQNEEDDDIVQKQLLSRFKSGKLQSSVSTMLQRGSYFEDGSLKLQSKSLDESIFSKRAGGGRKLATSGSKKYVVVRVNANDSVNSNTESFLRDKWFGTSGDPFTYKSQVEACSYNKVTVVPYNGNGVSGGAMSLNVNTNAQGQNNDKVASKARTTLSSSIRSSVDHYAFCLPAGSNGNWIGWAYVNHQMSVFNVGWCNKASLLIHEIGHNWNLRHSGERDIYDDQTGLMGYSYNLDNGPRMCFNAPKSSQLGWYSDREIVVREGWAGKLYGVASYTQATKEDAVILKIPSGTNNKNVDTFISFNGKKGINSEVVEYSNKVLIHTRSYATAESDLIQTLGSGSVSLTSSLSVNVVSISGSDYAIVEIGNGKYEDSFDDSCGEPKSRAEFTKGDKKRVRKCSWVAKRTRNRCKKWQHAKQFCPITCAAYGGDCALDATGLIELSKGGEMMSCNDITDQSKSKLCSNTVISSACRASCKDD</sequence>
<protein>
    <recommendedName>
        <fullName evidence="2">Peptidase M11 gametolysin domain-containing protein</fullName>
    </recommendedName>
</protein>
<organism evidence="3 4">
    <name type="scientific">Chaetoceros tenuissimus</name>
    <dbReference type="NCBI Taxonomy" id="426638"/>
    <lineage>
        <taxon>Eukaryota</taxon>
        <taxon>Sar</taxon>
        <taxon>Stramenopiles</taxon>
        <taxon>Ochrophyta</taxon>
        <taxon>Bacillariophyta</taxon>
        <taxon>Coscinodiscophyceae</taxon>
        <taxon>Chaetocerotophycidae</taxon>
        <taxon>Chaetocerotales</taxon>
        <taxon>Chaetocerotaceae</taxon>
        <taxon>Chaetoceros</taxon>
    </lineage>
</organism>
<gene>
    <name evidence="3" type="ORF">CTEN210_16154</name>
</gene>
<accession>A0AAD3D8C2</accession>
<keyword evidence="4" id="KW-1185">Reference proteome</keyword>
<comment type="caution">
    <text evidence="3">The sequence shown here is derived from an EMBL/GenBank/DDBJ whole genome shotgun (WGS) entry which is preliminary data.</text>
</comment>
<evidence type="ECO:0000313" key="4">
    <source>
        <dbReference type="Proteomes" id="UP001054902"/>
    </source>
</evidence>
<keyword evidence="1" id="KW-0732">Signal</keyword>
<evidence type="ECO:0000313" key="3">
    <source>
        <dbReference type="EMBL" id="GFH59678.1"/>
    </source>
</evidence>
<dbReference type="Proteomes" id="UP001054902">
    <property type="component" value="Unassembled WGS sequence"/>
</dbReference>
<reference evidence="3 4" key="1">
    <citation type="journal article" date="2021" name="Sci. Rep.">
        <title>The genome of the diatom Chaetoceros tenuissimus carries an ancient integrated fragment of an extant virus.</title>
        <authorList>
            <person name="Hongo Y."/>
            <person name="Kimura K."/>
            <person name="Takaki Y."/>
            <person name="Yoshida Y."/>
            <person name="Baba S."/>
            <person name="Kobayashi G."/>
            <person name="Nagasaki K."/>
            <person name="Hano T."/>
            <person name="Tomaru Y."/>
        </authorList>
    </citation>
    <scope>NUCLEOTIDE SEQUENCE [LARGE SCALE GENOMIC DNA]</scope>
    <source>
        <strain evidence="3 4">NIES-3715</strain>
    </source>
</reference>
<dbReference type="SUPFAM" id="SSF55486">
    <property type="entry name" value="Metalloproteases ('zincins'), catalytic domain"/>
    <property type="match status" value="1"/>
</dbReference>
<feature type="signal peptide" evidence="1">
    <location>
        <begin position="1"/>
        <end position="21"/>
    </location>
</feature>
<feature type="chain" id="PRO_5042113488" description="Peptidase M11 gametolysin domain-containing protein" evidence="1">
    <location>
        <begin position="22"/>
        <end position="558"/>
    </location>
</feature>
<dbReference type="Pfam" id="PF05548">
    <property type="entry name" value="Peptidase_M11"/>
    <property type="match status" value="1"/>
</dbReference>
<proteinExistence type="predicted"/>
<dbReference type="EMBL" id="BLLK01000069">
    <property type="protein sequence ID" value="GFH59678.1"/>
    <property type="molecule type" value="Genomic_DNA"/>
</dbReference>
<feature type="domain" description="Peptidase M11 gametolysin" evidence="2">
    <location>
        <begin position="165"/>
        <end position="404"/>
    </location>
</feature>
<evidence type="ECO:0000256" key="1">
    <source>
        <dbReference type="SAM" id="SignalP"/>
    </source>
</evidence>
<name>A0AAD3D8C2_9STRA</name>
<evidence type="ECO:0000259" key="2">
    <source>
        <dbReference type="Pfam" id="PF05548"/>
    </source>
</evidence>